<comment type="similarity">
    <text evidence="7">Belongs to the binding-protein-dependent transport system permease family.</text>
</comment>
<evidence type="ECO:0000259" key="9">
    <source>
        <dbReference type="PROSITE" id="PS50928"/>
    </source>
</evidence>
<dbReference type="InterPro" id="IPR000515">
    <property type="entry name" value="MetI-like"/>
</dbReference>
<feature type="domain" description="ABC transmembrane type-1" evidence="9">
    <location>
        <begin position="119"/>
        <end position="308"/>
    </location>
</feature>
<sequence length="323" mass="33422">MNAPEPPVQPLTSTPPPEPLAEPLTSTPPPEPLAERLTSTLLPEPFGGRRRTGGRRSPTLVIGCLLAGAIVAVAVVSLFWLPFPPDDTSGGRLAPPGPPHLLGTDKLGRDLLTQLMIGARIALTAGIGSVALGGVLGVAAGLPAGFATRWLDDTIAALLDILIAFPTLLLAMLLVAAREASLGSAVLAIGLAMSAIVARLTRVLVKRVLAQDFITASRTSGTSWPRVVAEHVLPNIWPTLLVNLALQLGLAVLAEASLSYLGLGAPPPNASWGRMLQEAQSTVLTAPLGAVAPGLLLIMLVVGVNLVADGLRDVADPTRRRSR</sequence>
<dbReference type="SUPFAM" id="SSF161098">
    <property type="entry name" value="MetI-like"/>
    <property type="match status" value="1"/>
</dbReference>
<feature type="transmembrane region" description="Helical" evidence="7">
    <location>
        <begin position="182"/>
        <end position="201"/>
    </location>
</feature>
<feature type="compositionally biased region" description="Pro residues" evidence="8">
    <location>
        <begin position="1"/>
        <end position="32"/>
    </location>
</feature>
<feature type="transmembrane region" description="Helical" evidence="7">
    <location>
        <begin position="117"/>
        <end position="142"/>
    </location>
</feature>
<feature type="transmembrane region" description="Helical" evidence="7">
    <location>
        <begin position="154"/>
        <end position="176"/>
    </location>
</feature>
<proteinExistence type="inferred from homology"/>
<name>A0ABV9EMY3_9ACTN</name>
<feature type="transmembrane region" description="Helical" evidence="7">
    <location>
        <begin position="283"/>
        <end position="311"/>
    </location>
</feature>
<dbReference type="Proteomes" id="UP001595891">
    <property type="component" value="Unassembled WGS sequence"/>
</dbReference>
<keyword evidence="4 7" id="KW-0812">Transmembrane</keyword>
<protein>
    <submittedName>
        <fullName evidence="10">ABC transporter permease</fullName>
    </submittedName>
</protein>
<evidence type="ECO:0000256" key="4">
    <source>
        <dbReference type="ARBA" id="ARBA00022692"/>
    </source>
</evidence>
<evidence type="ECO:0000256" key="2">
    <source>
        <dbReference type="ARBA" id="ARBA00022448"/>
    </source>
</evidence>
<dbReference type="Pfam" id="PF00528">
    <property type="entry name" value="BPD_transp_1"/>
    <property type="match status" value="1"/>
</dbReference>
<feature type="region of interest" description="Disordered" evidence="8">
    <location>
        <begin position="1"/>
        <end position="34"/>
    </location>
</feature>
<evidence type="ECO:0000256" key="1">
    <source>
        <dbReference type="ARBA" id="ARBA00004651"/>
    </source>
</evidence>
<evidence type="ECO:0000256" key="8">
    <source>
        <dbReference type="SAM" id="MobiDB-lite"/>
    </source>
</evidence>
<feature type="transmembrane region" description="Helical" evidence="7">
    <location>
        <begin position="59"/>
        <end position="83"/>
    </location>
</feature>
<comment type="caution">
    <text evidence="10">The sequence shown here is derived from an EMBL/GenBank/DDBJ whole genome shotgun (WGS) entry which is preliminary data.</text>
</comment>
<keyword evidence="5 7" id="KW-1133">Transmembrane helix</keyword>
<dbReference type="InterPro" id="IPR035906">
    <property type="entry name" value="MetI-like_sf"/>
</dbReference>
<organism evidence="10 11">
    <name type="scientific">Sphaerisporangium corydalis</name>
    <dbReference type="NCBI Taxonomy" id="1441875"/>
    <lineage>
        <taxon>Bacteria</taxon>
        <taxon>Bacillati</taxon>
        <taxon>Actinomycetota</taxon>
        <taxon>Actinomycetes</taxon>
        <taxon>Streptosporangiales</taxon>
        <taxon>Streptosporangiaceae</taxon>
        <taxon>Sphaerisporangium</taxon>
    </lineage>
</organism>
<dbReference type="PANTHER" id="PTHR43386">
    <property type="entry name" value="OLIGOPEPTIDE TRANSPORT SYSTEM PERMEASE PROTEIN APPC"/>
    <property type="match status" value="1"/>
</dbReference>
<dbReference type="PANTHER" id="PTHR43386:SF25">
    <property type="entry name" value="PEPTIDE ABC TRANSPORTER PERMEASE PROTEIN"/>
    <property type="match status" value="1"/>
</dbReference>
<keyword evidence="6 7" id="KW-0472">Membrane</keyword>
<dbReference type="RefSeq" id="WP_262843548.1">
    <property type="nucleotide sequence ID" value="NZ_JANZYP010000019.1"/>
</dbReference>
<evidence type="ECO:0000313" key="11">
    <source>
        <dbReference type="Proteomes" id="UP001595891"/>
    </source>
</evidence>
<feature type="transmembrane region" description="Helical" evidence="7">
    <location>
        <begin position="240"/>
        <end position="263"/>
    </location>
</feature>
<evidence type="ECO:0000313" key="10">
    <source>
        <dbReference type="EMBL" id="MFC4591021.1"/>
    </source>
</evidence>
<dbReference type="Gene3D" id="1.10.3720.10">
    <property type="entry name" value="MetI-like"/>
    <property type="match status" value="1"/>
</dbReference>
<dbReference type="CDD" id="cd06261">
    <property type="entry name" value="TM_PBP2"/>
    <property type="match status" value="1"/>
</dbReference>
<keyword evidence="2 7" id="KW-0813">Transport</keyword>
<evidence type="ECO:0000256" key="3">
    <source>
        <dbReference type="ARBA" id="ARBA00022475"/>
    </source>
</evidence>
<evidence type="ECO:0000256" key="7">
    <source>
        <dbReference type="RuleBase" id="RU363032"/>
    </source>
</evidence>
<keyword evidence="11" id="KW-1185">Reference proteome</keyword>
<keyword evidence="3" id="KW-1003">Cell membrane</keyword>
<dbReference type="EMBL" id="JBHSFN010000028">
    <property type="protein sequence ID" value="MFC4591021.1"/>
    <property type="molecule type" value="Genomic_DNA"/>
</dbReference>
<gene>
    <name evidence="10" type="ORF">ACFO8L_33345</name>
</gene>
<comment type="subcellular location">
    <subcellularLocation>
        <location evidence="1 7">Cell membrane</location>
        <topology evidence="1 7">Multi-pass membrane protein</topology>
    </subcellularLocation>
</comment>
<evidence type="ECO:0000256" key="6">
    <source>
        <dbReference type="ARBA" id="ARBA00023136"/>
    </source>
</evidence>
<evidence type="ECO:0000256" key="5">
    <source>
        <dbReference type="ARBA" id="ARBA00022989"/>
    </source>
</evidence>
<accession>A0ABV9EMY3</accession>
<dbReference type="PROSITE" id="PS50928">
    <property type="entry name" value="ABC_TM1"/>
    <property type="match status" value="1"/>
</dbReference>
<dbReference type="InterPro" id="IPR050366">
    <property type="entry name" value="BP-dependent_transpt_permease"/>
</dbReference>
<reference evidence="11" key="1">
    <citation type="journal article" date="2019" name="Int. J. Syst. Evol. Microbiol.">
        <title>The Global Catalogue of Microorganisms (GCM) 10K type strain sequencing project: providing services to taxonomists for standard genome sequencing and annotation.</title>
        <authorList>
            <consortium name="The Broad Institute Genomics Platform"/>
            <consortium name="The Broad Institute Genome Sequencing Center for Infectious Disease"/>
            <person name="Wu L."/>
            <person name="Ma J."/>
        </authorList>
    </citation>
    <scope>NUCLEOTIDE SEQUENCE [LARGE SCALE GENOMIC DNA]</scope>
    <source>
        <strain evidence="11">CCUG 49560</strain>
    </source>
</reference>